<keyword evidence="3" id="KW-1185">Reference proteome</keyword>
<feature type="region of interest" description="Disordered" evidence="1">
    <location>
        <begin position="163"/>
        <end position="199"/>
    </location>
</feature>
<feature type="compositionally biased region" description="Pro residues" evidence="1">
    <location>
        <begin position="170"/>
        <end position="179"/>
    </location>
</feature>
<feature type="compositionally biased region" description="Pro residues" evidence="1">
    <location>
        <begin position="253"/>
        <end position="267"/>
    </location>
</feature>
<dbReference type="AlphaFoldDB" id="A0A7W8APL6"/>
<evidence type="ECO:0000313" key="3">
    <source>
        <dbReference type="Proteomes" id="UP000549009"/>
    </source>
</evidence>
<feature type="region of interest" description="Disordered" evidence="1">
    <location>
        <begin position="1"/>
        <end position="39"/>
    </location>
</feature>
<feature type="compositionally biased region" description="Basic and acidic residues" evidence="1">
    <location>
        <begin position="1"/>
        <end position="30"/>
    </location>
</feature>
<protein>
    <submittedName>
        <fullName evidence="2">Uncharacterized protein</fullName>
    </submittedName>
</protein>
<dbReference type="OrthoDB" id="3540938at2"/>
<accession>A0A7W8APL6</accession>
<gene>
    <name evidence="2" type="ORF">FHS40_001338</name>
</gene>
<sequence length="371" mass="39864">MSEPDEAHRPRESGGRPDADETSPREEARPGEGGPWTPVVYGRTRRADRWWRAVPRDVDREWLAAVVTGLTAGGRDLDQGPRFLLAQNRRNRLVGVACRAAEISTSMNSDGSRPLYCFVGWCAPLAGAAGGGPVLAELQDRYVPWASPVYEKWMRADWETHPSRLHQPHEPPPGPPPWGTAPARTAPLRPEPEHPLHWPAADADIPWRIARDSGSPCAVSLGWRRARDAQALTGVRSDIAADDVREVVKAGRPAPPPAPPSRPPPASASPAKQAGPRTGDGPSGGSSPGRPGNPPVVPRALRPSADGSGKPPAVPQDPRVPRKEASPGWSPLSKTWEWGRRKMKRLVSPSDGQDTAQGRRGEGRSGRGQGG</sequence>
<reference evidence="2 3" key="1">
    <citation type="submission" date="2020-08" db="EMBL/GenBank/DDBJ databases">
        <title>Genomic Encyclopedia of Type Strains, Phase III (KMG-III): the genomes of soil and plant-associated and newly described type strains.</title>
        <authorList>
            <person name="Whitman W."/>
        </authorList>
    </citation>
    <scope>NUCLEOTIDE SEQUENCE [LARGE SCALE GENOMIC DNA]</scope>
    <source>
        <strain evidence="2 3">CECT 3146</strain>
    </source>
</reference>
<feature type="compositionally biased region" description="Low complexity" evidence="1">
    <location>
        <begin position="268"/>
        <end position="280"/>
    </location>
</feature>
<name>A0A7W8APL6_STRST</name>
<proteinExistence type="predicted"/>
<dbReference type="Proteomes" id="UP000549009">
    <property type="component" value="Unassembled WGS sequence"/>
</dbReference>
<dbReference type="EMBL" id="JACHJD010000002">
    <property type="protein sequence ID" value="MBB5102285.1"/>
    <property type="molecule type" value="Genomic_DNA"/>
</dbReference>
<evidence type="ECO:0000256" key="1">
    <source>
        <dbReference type="SAM" id="MobiDB-lite"/>
    </source>
</evidence>
<dbReference type="RefSeq" id="WP_150514915.1">
    <property type="nucleotide sequence ID" value="NZ_BMSQ01000009.1"/>
</dbReference>
<evidence type="ECO:0000313" key="2">
    <source>
        <dbReference type="EMBL" id="MBB5102285.1"/>
    </source>
</evidence>
<organism evidence="2 3">
    <name type="scientific">Streptomyces spectabilis</name>
    <dbReference type="NCBI Taxonomy" id="68270"/>
    <lineage>
        <taxon>Bacteria</taxon>
        <taxon>Bacillati</taxon>
        <taxon>Actinomycetota</taxon>
        <taxon>Actinomycetes</taxon>
        <taxon>Kitasatosporales</taxon>
        <taxon>Streptomycetaceae</taxon>
        <taxon>Streptomyces</taxon>
    </lineage>
</organism>
<comment type="caution">
    <text evidence="2">The sequence shown here is derived from an EMBL/GenBank/DDBJ whole genome shotgun (WGS) entry which is preliminary data.</text>
</comment>
<feature type="region of interest" description="Disordered" evidence="1">
    <location>
        <begin position="250"/>
        <end position="371"/>
    </location>
</feature>